<keyword evidence="1" id="KW-0472">Membrane</keyword>
<reference evidence="2" key="2">
    <citation type="submission" date="2014-03" db="EMBL/GenBank/DDBJ databases">
        <authorList>
            <person name="Genoscope - CEA"/>
        </authorList>
    </citation>
    <scope>NUCLEOTIDE SEQUENCE</scope>
</reference>
<feature type="transmembrane region" description="Helical" evidence="1">
    <location>
        <begin position="264"/>
        <end position="286"/>
    </location>
</feature>
<keyword evidence="1" id="KW-1133">Transmembrane helix</keyword>
<feature type="non-terminal residue" evidence="2">
    <location>
        <position position="1"/>
    </location>
</feature>
<reference evidence="2" key="1">
    <citation type="journal article" date="2014" name="Nat. Commun.">
        <title>The rainbow trout genome provides novel insights into evolution after whole-genome duplication in vertebrates.</title>
        <authorList>
            <person name="Berthelot C."/>
            <person name="Brunet F."/>
            <person name="Chalopin D."/>
            <person name="Juanchich A."/>
            <person name="Bernard M."/>
            <person name="Noel B."/>
            <person name="Bento P."/>
            <person name="Da Silva C."/>
            <person name="Labadie K."/>
            <person name="Alberti A."/>
            <person name="Aury J.M."/>
            <person name="Louis A."/>
            <person name="Dehais P."/>
            <person name="Bardou P."/>
            <person name="Montfort J."/>
            <person name="Klopp C."/>
            <person name="Cabau C."/>
            <person name="Gaspin C."/>
            <person name="Thorgaard G.H."/>
            <person name="Boussaha M."/>
            <person name="Quillet E."/>
            <person name="Guyomard R."/>
            <person name="Galiana D."/>
            <person name="Bobe J."/>
            <person name="Volff J.N."/>
            <person name="Genet C."/>
            <person name="Wincker P."/>
            <person name="Jaillon O."/>
            <person name="Roest Crollius H."/>
            <person name="Guiguen Y."/>
        </authorList>
    </citation>
    <scope>NUCLEOTIDE SEQUENCE [LARGE SCALE GENOMIC DNA]</scope>
</reference>
<gene>
    <name evidence="2" type="ORF">GSONMT00035402001</name>
</gene>
<dbReference type="PaxDb" id="8022-A0A060Z7X8"/>
<accession>A0A060Z7X8</accession>
<dbReference type="AlphaFoldDB" id="A0A060Z7X8"/>
<dbReference type="STRING" id="8022.A0A060Z7X8"/>
<protein>
    <submittedName>
        <fullName evidence="2">Uncharacterized protein</fullName>
    </submittedName>
</protein>
<evidence type="ECO:0000256" key="1">
    <source>
        <dbReference type="SAM" id="Phobius"/>
    </source>
</evidence>
<organism evidence="2 3">
    <name type="scientific">Oncorhynchus mykiss</name>
    <name type="common">Rainbow trout</name>
    <name type="synonym">Salmo gairdneri</name>
    <dbReference type="NCBI Taxonomy" id="8022"/>
    <lineage>
        <taxon>Eukaryota</taxon>
        <taxon>Metazoa</taxon>
        <taxon>Chordata</taxon>
        <taxon>Craniata</taxon>
        <taxon>Vertebrata</taxon>
        <taxon>Euteleostomi</taxon>
        <taxon>Actinopterygii</taxon>
        <taxon>Neopterygii</taxon>
        <taxon>Teleostei</taxon>
        <taxon>Protacanthopterygii</taxon>
        <taxon>Salmoniformes</taxon>
        <taxon>Salmonidae</taxon>
        <taxon>Salmoninae</taxon>
        <taxon>Oncorhynchus</taxon>
    </lineage>
</organism>
<proteinExistence type="predicted"/>
<evidence type="ECO:0000313" key="3">
    <source>
        <dbReference type="Proteomes" id="UP000193380"/>
    </source>
</evidence>
<evidence type="ECO:0000313" key="2">
    <source>
        <dbReference type="EMBL" id="CDR00131.1"/>
    </source>
</evidence>
<dbReference type="EMBL" id="FR953614">
    <property type="protein sequence ID" value="CDR00131.1"/>
    <property type="molecule type" value="Genomic_DNA"/>
</dbReference>
<dbReference type="Proteomes" id="UP000193380">
    <property type="component" value="Unassembled WGS sequence"/>
</dbReference>
<sequence length="318" mass="34775">FYVDNSTVESLRGVCLDHAKLGENGLSPTLDSRFFGPSPSQVLYLIEVVYALLMPASSTLGEDASDFQYNFLKSGGLPLVLSMLTRNNFLPSADMETRRGAYLNALKIGKLLLTAVGFGHVKAVAEACQPNAEGTTPVSPINQATHDQALVLQSALQNLPNPASECMLRNVAIRLAQQISDENFFQASKYIPEICVIRAVQKIAWASGCGTIQLVFSSNEEISKIYEKVPTCAAAYRSIISPLIDVCFYFGLSLRRLECADTLLWGGVCLFVLTQVFVVSVSSSLIQGWCFMFGLYSHRSVCCVLACQIKFYLSHTHG</sequence>
<name>A0A060Z7X8_ONCMY</name>
<keyword evidence="1" id="KW-0812">Transmembrane</keyword>